<evidence type="ECO:0000313" key="4">
    <source>
        <dbReference type="EMBL" id="SCB49673.1"/>
    </source>
</evidence>
<evidence type="ECO:0000259" key="2">
    <source>
        <dbReference type="Pfam" id="PF02371"/>
    </source>
</evidence>
<organism evidence="3 5">
    <name type="scientific">Rhizobium miluonense</name>
    <dbReference type="NCBI Taxonomy" id="411945"/>
    <lineage>
        <taxon>Bacteria</taxon>
        <taxon>Pseudomonadati</taxon>
        <taxon>Pseudomonadota</taxon>
        <taxon>Alphaproteobacteria</taxon>
        <taxon>Hyphomicrobiales</taxon>
        <taxon>Rhizobiaceae</taxon>
        <taxon>Rhizobium/Agrobacterium group</taxon>
        <taxon>Rhizobium</taxon>
    </lineage>
</organism>
<dbReference type="Pfam" id="PF01548">
    <property type="entry name" value="DEDD_Tnp_IS110"/>
    <property type="match status" value="1"/>
</dbReference>
<dbReference type="RefSeq" id="WP_092856113.1">
    <property type="nucleotide sequence ID" value="NZ_FMAH01000065.1"/>
</dbReference>
<dbReference type="InterPro" id="IPR002525">
    <property type="entry name" value="Transp_IS110-like_N"/>
</dbReference>
<dbReference type="InterPro" id="IPR047650">
    <property type="entry name" value="Transpos_IS110"/>
</dbReference>
<feature type="domain" description="Transposase IS110-like N-terminal" evidence="1">
    <location>
        <begin position="8"/>
        <end position="155"/>
    </location>
</feature>
<proteinExistence type="predicted"/>
<dbReference type="Proteomes" id="UP000199435">
    <property type="component" value="Unassembled WGS sequence"/>
</dbReference>
<evidence type="ECO:0000313" key="5">
    <source>
        <dbReference type="Proteomes" id="UP000199435"/>
    </source>
</evidence>
<dbReference type="InterPro" id="IPR003346">
    <property type="entry name" value="Transposase_20"/>
</dbReference>
<dbReference type="PANTHER" id="PTHR33055:SF3">
    <property type="entry name" value="PUTATIVE TRANSPOSASE FOR IS117-RELATED"/>
    <property type="match status" value="1"/>
</dbReference>
<dbReference type="STRING" id="411945.GA0061102_106522"/>
<accession>A0A1C3X825</accession>
<evidence type="ECO:0000259" key="1">
    <source>
        <dbReference type="Pfam" id="PF01548"/>
    </source>
</evidence>
<keyword evidence="5" id="KW-1185">Reference proteome</keyword>
<feature type="domain" description="Transposase IS116/IS110/IS902 C-terminal" evidence="2">
    <location>
        <begin position="225"/>
        <end position="298"/>
    </location>
</feature>
<evidence type="ECO:0000313" key="3">
    <source>
        <dbReference type="EMBL" id="SCB48413.1"/>
    </source>
</evidence>
<sequence length="371" mass="41664">MQKKALYVGLDVHKASISITVAEDGRDGAVRFIGAIPNTPPDIAKLAQRLSKDGHRLEFCYEAGGCGYGIYRQLLNLGHSCMVVAPSLIPRKPGERIKTDRRDSEKLARQHRVGDLTSVWVPDPVHEAIRDLVRARMDATAQLTRARQQCLAFLLRHGRIYGPNRKNWTLRHRRWLGLQTFEQAPHQIVFQDYVEAAWTAQDRRDQLEARIAAMLPDWSMAPLVEALRAMRGLDTISAVIFLASVGDLSRFEAPRQLMAYLGLVPSEQSSGTRVWRGGITKAGNSEARRMLVEAAWSYRYPPRLASEKVLIVERQEKPVRDIAWKAQVRLCGRYRKLSATGKKPTVVVTAIARELCGFVWAIGQEVAPAPS</sequence>
<dbReference type="AlphaFoldDB" id="A0A1C3X825"/>
<dbReference type="GO" id="GO:0003677">
    <property type="term" value="F:DNA binding"/>
    <property type="evidence" value="ECO:0007669"/>
    <property type="project" value="InterPro"/>
</dbReference>
<dbReference type="PANTHER" id="PTHR33055">
    <property type="entry name" value="TRANSPOSASE FOR INSERTION SEQUENCE ELEMENT IS1111A"/>
    <property type="match status" value="1"/>
</dbReference>
<reference evidence="5" key="2">
    <citation type="submission" date="2016-08" db="EMBL/GenBank/DDBJ databases">
        <authorList>
            <person name="Varghese N."/>
            <person name="Submissions Spin"/>
        </authorList>
    </citation>
    <scope>NUCLEOTIDE SEQUENCE [LARGE SCALE GENOMIC DNA]</scope>
    <source>
        <strain evidence="5">HAMBI 2971</strain>
    </source>
</reference>
<dbReference type="Pfam" id="PF02371">
    <property type="entry name" value="Transposase_20"/>
    <property type="match status" value="1"/>
</dbReference>
<gene>
    <name evidence="3" type="ORF">GA0061102_106522</name>
    <name evidence="4" type="ORF">GA0061102_107713</name>
</gene>
<reference evidence="3" key="1">
    <citation type="submission" date="2016-08" db="EMBL/GenBank/DDBJ databases">
        <authorList>
            <person name="Seilhamer J.J."/>
        </authorList>
    </citation>
    <scope>NUCLEOTIDE SEQUENCE [LARGE SCALE GENOMIC DNA]</scope>
    <source>
        <strain evidence="3">HAMBI 2971</strain>
    </source>
</reference>
<dbReference type="EMBL" id="FMAH01000065">
    <property type="protein sequence ID" value="SCB48413.1"/>
    <property type="molecule type" value="Genomic_DNA"/>
</dbReference>
<protein>
    <submittedName>
        <fullName evidence="3">Transposase</fullName>
    </submittedName>
</protein>
<name>A0A1C3X825_9HYPH</name>
<dbReference type="EMBL" id="FMAH01000077">
    <property type="protein sequence ID" value="SCB49673.1"/>
    <property type="molecule type" value="Genomic_DNA"/>
</dbReference>
<dbReference type="GO" id="GO:0006313">
    <property type="term" value="P:DNA transposition"/>
    <property type="evidence" value="ECO:0007669"/>
    <property type="project" value="InterPro"/>
</dbReference>
<dbReference type="NCBIfam" id="NF033542">
    <property type="entry name" value="transpos_IS110"/>
    <property type="match status" value="1"/>
</dbReference>
<dbReference type="OrthoDB" id="8261795at2"/>
<dbReference type="GO" id="GO:0004803">
    <property type="term" value="F:transposase activity"/>
    <property type="evidence" value="ECO:0007669"/>
    <property type="project" value="InterPro"/>
</dbReference>